<accession>A0A251XP86</accession>
<keyword evidence="4" id="KW-1185">Reference proteome</keyword>
<evidence type="ECO:0000313" key="3">
    <source>
        <dbReference type="EMBL" id="OUE04868.1"/>
    </source>
</evidence>
<dbReference type="Proteomes" id="UP000195062">
    <property type="component" value="Unassembled WGS sequence"/>
</dbReference>
<dbReference type="Pfam" id="PF16875">
    <property type="entry name" value="Glyco_hydro_36N"/>
    <property type="match status" value="1"/>
</dbReference>
<dbReference type="InterPro" id="IPR038417">
    <property type="entry name" value="Alpga-gal_N_sf"/>
</dbReference>
<feature type="domain" description="Glycosyl hydrolase family 36 N-terminal" evidence="2">
    <location>
        <begin position="29"/>
        <end position="177"/>
    </location>
</feature>
<dbReference type="EMBL" id="MDHH01000001">
    <property type="protein sequence ID" value="OUE04868.1"/>
    <property type="molecule type" value="Genomic_DNA"/>
</dbReference>
<feature type="compositionally biased region" description="Low complexity" evidence="1">
    <location>
        <begin position="183"/>
        <end position="216"/>
    </location>
</feature>
<comment type="caution">
    <text evidence="3">The sequence shown here is derived from an EMBL/GenBank/DDBJ whole genome shotgun (WGS) entry which is preliminary data.</text>
</comment>
<evidence type="ECO:0000259" key="2">
    <source>
        <dbReference type="Pfam" id="PF16875"/>
    </source>
</evidence>
<feature type="compositionally biased region" description="Low complexity" evidence="1">
    <location>
        <begin position="230"/>
        <end position="262"/>
    </location>
</feature>
<dbReference type="InterPro" id="IPR031704">
    <property type="entry name" value="Glyco_hydro_36_N"/>
</dbReference>
<reference evidence="3 4" key="1">
    <citation type="submission" date="2016-08" db="EMBL/GenBank/DDBJ databases">
        <title>Genome sequence of Clavibacter michiganensis subsp. michiganensis strain CASJ007.</title>
        <authorList>
            <person name="Thapa S.P."/>
            <person name="Coaker G."/>
        </authorList>
    </citation>
    <scope>NUCLEOTIDE SEQUENCE [LARGE SCALE GENOMIC DNA]</scope>
    <source>
        <strain evidence="3">CASJ007</strain>
    </source>
</reference>
<proteinExistence type="predicted"/>
<organism evidence="3 4">
    <name type="scientific">Clavibacter michiganensis subsp. michiganensis</name>
    <dbReference type="NCBI Taxonomy" id="33013"/>
    <lineage>
        <taxon>Bacteria</taxon>
        <taxon>Bacillati</taxon>
        <taxon>Actinomycetota</taxon>
        <taxon>Actinomycetes</taxon>
        <taxon>Micrococcales</taxon>
        <taxon>Microbacteriaceae</taxon>
        <taxon>Clavibacter</taxon>
    </lineage>
</organism>
<protein>
    <submittedName>
        <fullName evidence="3">Alpha-galactosidase</fullName>
    </submittedName>
</protein>
<evidence type="ECO:0000313" key="4">
    <source>
        <dbReference type="Proteomes" id="UP000195062"/>
    </source>
</evidence>
<gene>
    <name evidence="3" type="primary">rafA_3</name>
    <name evidence="3" type="ORF">CMMCAS07_07960</name>
</gene>
<dbReference type="AlphaFoldDB" id="A0A251XP86"/>
<name>A0A251XP86_CLAMM</name>
<dbReference type="Gene3D" id="2.70.98.60">
    <property type="entry name" value="alpha-galactosidase from lactobacil brevis"/>
    <property type="match status" value="1"/>
</dbReference>
<feature type="region of interest" description="Disordered" evidence="1">
    <location>
        <begin position="163"/>
        <end position="262"/>
    </location>
</feature>
<evidence type="ECO:0000256" key="1">
    <source>
        <dbReference type="SAM" id="MobiDB-lite"/>
    </source>
</evidence>
<sequence length="262" mass="26228">MPDTAVPSALLHLRASGVSLVLDLTEGRLPAVVHWGADLGDTTAADLATLALAAVEPIAGSVADDPIRLAILPEAHTSWTGKPGLEGHRDGADWSPLFRVASATVDGDPLPAGADGRPGSASTGPALVHVDAVDEVAGLGLALDVELLASGLVRTRAEVTNTGEGTYSVGGVTLALPCRPRPARSSTSPGAGASSARRSAGSSWWGSTSARAARAAPDPMPRRSCRSARRASASGRARSAASTSRSAATTATTPSASPPAAR</sequence>